<organism evidence="7 8">
    <name type="scientific">Paenibacillus dendritiformis C454</name>
    <dbReference type="NCBI Taxonomy" id="1131935"/>
    <lineage>
        <taxon>Bacteria</taxon>
        <taxon>Bacillati</taxon>
        <taxon>Bacillota</taxon>
        <taxon>Bacilli</taxon>
        <taxon>Bacillales</taxon>
        <taxon>Paenibacillaceae</taxon>
        <taxon>Paenibacillus</taxon>
    </lineage>
</organism>
<evidence type="ECO:0000259" key="6">
    <source>
        <dbReference type="Pfam" id="PF07291"/>
    </source>
</evidence>
<keyword evidence="4 5" id="KW-0472">Membrane</keyword>
<dbReference type="AlphaFoldDB" id="H3SLZ1"/>
<reference evidence="7 8" key="1">
    <citation type="journal article" date="2012" name="J. Bacteriol.">
        <title>Genome Sequence of the Pattern-Forming Social Bacterium Paenibacillus dendritiformis C454 Chiral Morphotype.</title>
        <authorList>
            <person name="Sirota-Madi A."/>
            <person name="Olender T."/>
            <person name="Helman Y."/>
            <person name="Brainis I."/>
            <person name="Finkelshtein A."/>
            <person name="Roth D."/>
            <person name="Hagai E."/>
            <person name="Leshkowitz D."/>
            <person name="Brodsky L."/>
            <person name="Galatenko V."/>
            <person name="Nikolaev V."/>
            <person name="Gutnick D.L."/>
            <person name="Lancet D."/>
            <person name="Ben-Jacob E."/>
        </authorList>
    </citation>
    <scope>NUCLEOTIDE SEQUENCE [LARGE SCALE GENOMIC DNA]</scope>
    <source>
        <strain evidence="7 8">C454</strain>
    </source>
</reference>
<feature type="transmembrane region" description="Helical" evidence="5">
    <location>
        <begin position="45"/>
        <end position="65"/>
    </location>
</feature>
<dbReference type="EMBL" id="AHKH01000093">
    <property type="protein sequence ID" value="EHQ59907.1"/>
    <property type="molecule type" value="Genomic_DNA"/>
</dbReference>
<keyword evidence="8" id="KW-1185">Reference proteome</keyword>
<feature type="domain" description="Methylamine utilisation protein MauE" evidence="6">
    <location>
        <begin position="3"/>
        <end position="129"/>
    </location>
</feature>
<feature type="transmembrane region" description="Helical" evidence="5">
    <location>
        <begin position="108"/>
        <end position="126"/>
    </location>
</feature>
<feature type="transmembrane region" description="Helical" evidence="5">
    <location>
        <begin position="146"/>
        <end position="168"/>
    </location>
</feature>
<evidence type="ECO:0000256" key="4">
    <source>
        <dbReference type="ARBA" id="ARBA00023136"/>
    </source>
</evidence>
<evidence type="ECO:0000313" key="8">
    <source>
        <dbReference type="Proteomes" id="UP000003900"/>
    </source>
</evidence>
<comment type="caution">
    <text evidence="7">The sequence shown here is derived from an EMBL/GenBank/DDBJ whole genome shotgun (WGS) entry which is preliminary data.</text>
</comment>
<dbReference type="STRING" id="1131935.PDENDC454_22899"/>
<dbReference type="OrthoDB" id="2594468at2"/>
<keyword evidence="3 5" id="KW-1133">Transmembrane helix</keyword>
<sequence length="178" mass="20357">MNISLICLWLLIVTFIFSGVVKLFALQNFKSTLESLRLPVRRFPFIPAFICVFEILTASCLLFSVSRVFGQLAIFVMMIGFTWAIYQAKVVQKEKISCNCWGNMTSEILGTSTMIKITILTLLNGYVLWDAPQLTIAEKTPSTDHILYFLFALGTIFLLLLGQNYYALHRLQKERRAQ</sequence>
<comment type="subcellular location">
    <subcellularLocation>
        <location evidence="1">Membrane</location>
        <topology evidence="1">Multi-pass membrane protein</topology>
    </subcellularLocation>
</comment>
<evidence type="ECO:0000256" key="1">
    <source>
        <dbReference type="ARBA" id="ARBA00004141"/>
    </source>
</evidence>
<dbReference type="Pfam" id="PF07291">
    <property type="entry name" value="MauE"/>
    <property type="match status" value="1"/>
</dbReference>
<gene>
    <name evidence="7" type="ORF">PDENDC454_22899</name>
</gene>
<dbReference type="Proteomes" id="UP000003900">
    <property type="component" value="Unassembled WGS sequence"/>
</dbReference>
<evidence type="ECO:0000256" key="5">
    <source>
        <dbReference type="SAM" id="Phobius"/>
    </source>
</evidence>
<evidence type="ECO:0000313" key="7">
    <source>
        <dbReference type="EMBL" id="EHQ59907.1"/>
    </source>
</evidence>
<dbReference type="GO" id="GO:0030416">
    <property type="term" value="P:methylamine metabolic process"/>
    <property type="evidence" value="ECO:0007669"/>
    <property type="project" value="InterPro"/>
</dbReference>
<dbReference type="InterPro" id="IPR009908">
    <property type="entry name" value="Methylamine_util_MauE"/>
</dbReference>
<dbReference type="RefSeq" id="WP_006679066.1">
    <property type="nucleotide sequence ID" value="NZ_AHKH01000093.1"/>
</dbReference>
<dbReference type="GO" id="GO:0016020">
    <property type="term" value="C:membrane"/>
    <property type="evidence" value="ECO:0007669"/>
    <property type="project" value="UniProtKB-SubCell"/>
</dbReference>
<name>H3SLZ1_9BACL</name>
<feature type="transmembrane region" description="Helical" evidence="5">
    <location>
        <begin position="6"/>
        <end position="25"/>
    </location>
</feature>
<proteinExistence type="predicted"/>
<feature type="transmembrane region" description="Helical" evidence="5">
    <location>
        <begin position="71"/>
        <end position="88"/>
    </location>
</feature>
<evidence type="ECO:0000256" key="3">
    <source>
        <dbReference type="ARBA" id="ARBA00022989"/>
    </source>
</evidence>
<accession>H3SLZ1</accession>
<evidence type="ECO:0000256" key="2">
    <source>
        <dbReference type="ARBA" id="ARBA00022692"/>
    </source>
</evidence>
<keyword evidence="2 5" id="KW-0812">Transmembrane</keyword>
<protein>
    <recommendedName>
        <fullName evidence="6">Methylamine utilisation protein MauE domain-containing protein</fullName>
    </recommendedName>
</protein>